<comment type="subunit">
    <text evidence="2">Homodimer.</text>
</comment>
<dbReference type="GO" id="GO:0008661">
    <property type="term" value="F:1-deoxy-D-xylulose-5-phosphate synthase activity"/>
    <property type="evidence" value="ECO:0007669"/>
    <property type="project" value="InterPro"/>
</dbReference>
<dbReference type="Pfam" id="PF02780">
    <property type="entry name" value="Transketolase_C"/>
    <property type="match status" value="1"/>
</dbReference>
<keyword evidence="3" id="KW-0808">Transferase</keyword>
<evidence type="ECO:0000256" key="3">
    <source>
        <dbReference type="ARBA" id="ARBA00022679"/>
    </source>
</evidence>
<evidence type="ECO:0000256" key="1">
    <source>
        <dbReference type="ARBA" id="ARBA00001946"/>
    </source>
</evidence>
<dbReference type="PANTHER" id="PTHR43322:SF4">
    <property type="entry name" value="1-DEOXY-D-XYLULOSE-5-PHOSPHATE SYNTHASE 2, CHLOROPLASTIC-RELATED"/>
    <property type="match status" value="1"/>
</dbReference>
<proteinExistence type="predicted"/>
<keyword evidence="4" id="KW-0786">Thiamine pyrophosphate</keyword>
<dbReference type="InterPro" id="IPR009014">
    <property type="entry name" value="Transketo_C/PFOR_II"/>
</dbReference>
<comment type="caution">
    <text evidence="6">The sequence shown here is derived from an EMBL/GenBank/DDBJ whole genome shotgun (WGS) entry which is preliminary data.</text>
</comment>
<evidence type="ECO:0000313" key="6">
    <source>
        <dbReference type="EMBL" id="KAL0379025.1"/>
    </source>
</evidence>
<reference evidence="6" key="1">
    <citation type="submission" date="2020-06" db="EMBL/GenBank/DDBJ databases">
        <authorList>
            <person name="Li T."/>
            <person name="Hu X."/>
            <person name="Zhang T."/>
            <person name="Song X."/>
            <person name="Zhang H."/>
            <person name="Dai N."/>
            <person name="Sheng W."/>
            <person name="Hou X."/>
            <person name="Wei L."/>
        </authorList>
    </citation>
    <scope>NUCLEOTIDE SEQUENCE</scope>
    <source>
        <strain evidence="6">G02</strain>
        <tissue evidence="6">Leaf</tissue>
    </source>
</reference>
<evidence type="ECO:0000256" key="2">
    <source>
        <dbReference type="ARBA" id="ARBA00011738"/>
    </source>
</evidence>
<organism evidence="6">
    <name type="scientific">Sesamum radiatum</name>
    <name type="common">Black benniseed</name>
    <dbReference type="NCBI Taxonomy" id="300843"/>
    <lineage>
        <taxon>Eukaryota</taxon>
        <taxon>Viridiplantae</taxon>
        <taxon>Streptophyta</taxon>
        <taxon>Embryophyta</taxon>
        <taxon>Tracheophyta</taxon>
        <taxon>Spermatophyta</taxon>
        <taxon>Magnoliopsida</taxon>
        <taxon>eudicotyledons</taxon>
        <taxon>Gunneridae</taxon>
        <taxon>Pentapetalae</taxon>
        <taxon>asterids</taxon>
        <taxon>lamiids</taxon>
        <taxon>Lamiales</taxon>
        <taxon>Pedaliaceae</taxon>
        <taxon>Sesamum</taxon>
    </lineage>
</organism>
<dbReference type="PANTHER" id="PTHR43322">
    <property type="entry name" value="1-D-DEOXYXYLULOSE 5-PHOSPHATE SYNTHASE-RELATED"/>
    <property type="match status" value="1"/>
</dbReference>
<sequence length="113" mass="12385">MLKSHNISATVADARFCKPLDTDLVRRLAKEHEILITVEEGSIGGFGSHVCHFLTLNGILDGHLKLRSMVLPDRYIDHGAPEDQLEAAGLSSRHICGTVLSLMGRPMEALKLQ</sequence>
<dbReference type="Gene3D" id="3.40.50.920">
    <property type="match status" value="1"/>
</dbReference>
<gene>
    <name evidence="6" type="ORF">Sradi_3208000</name>
</gene>
<comment type="cofactor">
    <cofactor evidence="1">
        <name>Mg(2+)</name>
        <dbReference type="ChEBI" id="CHEBI:18420"/>
    </cofactor>
</comment>
<name>A0AAW2RFP3_SESRA</name>
<dbReference type="GO" id="GO:0016114">
    <property type="term" value="P:terpenoid biosynthetic process"/>
    <property type="evidence" value="ECO:0007669"/>
    <property type="project" value="InterPro"/>
</dbReference>
<reference evidence="6" key="2">
    <citation type="journal article" date="2024" name="Plant">
        <title>Genomic evolution and insights into agronomic trait innovations of Sesamum species.</title>
        <authorList>
            <person name="Miao H."/>
            <person name="Wang L."/>
            <person name="Qu L."/>
            <person name="Liu H."/>
            <person name="Sun Y."/>
            <person name="Le M."/>
            <person name="Wang Q."/>
            <person name="Wei S."/>
            <person name="Zheng Y."/>
            <person name="Lin W."/>
            <person name="Duan Y."/>
            <person name="Cao H."/>
            <person name="Xiong S."/>
            <person name="Wang X."/>
            <person name="Wei L."/>
            <person name="Li C."/>
            <person name="Ma Q."/>
            <person name="Ju M."/>
            <person name="Zhao R."/>
            <person name="Li G."/>
            <person name="Mu C."/>
            <person name="Tian Q."/>
            <person name="Mei H."/>
            <person name="Zhang T."/>
            <person name="Gao T."/>
            <person name="Zhang H."/>
        </authorList>
    </citation>
    <scope>NUCLEOTIDE SEQUENCE</scope>
    <source>
        <strain evidence="6">G02</strain>
    </source>
</reference>
<dbReference type="EMBL" id="JACGWJ010000013">
    <property type="protein sequence ID" value="KAL0379025.1"/>
    <property type="molecule type" value="Genomic_DNA"/>
</dbReference>
<evidence type="ECO:0000256" key="4">
    <source>
        <dbReference type="ARBA" id="ARBA00023052"/>
    </source>
</evidence>
<dbReference type="InterPro" id="IPR033248">
    <property type="entry name" value="Transketolase_C"/>
</dbReference>
<dbReference type="AlphaFoldDB" id="A0AAW2RFP3"/>
<protein>
    <submittedName>
        <fullName evidence="6">1-deoxy-D-xylulose-5-phosphate synthase 2, chloroplastic</fullName>
    </submittedName>
</protein>
<feature type="domain" description="Transketolase C-terminal" evidence="5">
    <location>
        <begin position="1"/>
        <end position="95"/>
    </location>
</feature>
<accession>A0AAW2RFP3</accession>
<dbReference type="SUPFAM" id="SSF52922">
    <property type="entry name" value="TK C-terminal domain-like"/>
    <property type="match status" value="1"/>
</dbReference>
<evidence type="ECO:0000259" key="5">
    <source>
        <dbReference type="Pfam" id="PF02780"/>
    </source>
</evidence>
<dbReference type="InterPro" id="IPR005477">
    <property type="entry name" value="Dxylulose-5-P_synthase"/>
</dbReference>